<keyword evidence="9" id="KW-1185">Reference proteome</keyword>
<organism evidence="8 9">
    <name type="scientific">Zhongshania borealis</name>
    <dbReference type="NCBI Taxonomy" id="889488"/>
    <lineage>
        <taxon>Bacteria</taxon>
        <taxon>Pseudomonadati</taxon>
        <taxon>Pseudomonadota</taxon>
        <taxon>Gammaproteobacteria</taxon>
        <taxon>Cellvibrionales</taxon>
        <taxon>Spongiibacteraceae</taxon>
        <taxon>Zhongshania</taxon>
    </lineage>
</organism>
<feature type="domain" description="2Fe-2S ferredoxin-type" evidence="7">
    <location>
        <begin position="8"/>
        <end position="109"/>
    </location>
</feature>
<comment type="caution">
    <text evidence="8">The sequence shown here is derived from an EMBL/GenBank/DDBJ whole genome shotgun (WGS) entry which is preliminary data.</text>
</comment>
<sequence length="109" mass="11514">MSESTEQVQITFIESSGVEKTVSANIGVSVMSVAAANMVEGIDADCGGGCACGTCRIYAETNIPDLFEAPDDMESAMLEFAADGDIPQRLGCQITINSRFDGLRIKVVE</sequence>
<evidence type="ECO:0000313" key="9">
    <source>
        <dbReference type="Proteomes" id="UP001500392"/>
    </source>
</evidence>
<dbReference type="PANTHER" id="PTHR23426:SF65">
    <property type="entry name" value="FERREDOXIN-2, MITOCHONDRIAL"/>
    <property type="match status" value="1"/>
</dbReference>
<dbReference type="InterPro" id="IPR001041">
    <property type="entry name" value="2Fe-2S_ferredoxin-type"/>
</dbReference>
<comment type="cofactor">
    <cofactor evidence="6">
        <name>[2Fe-2S] cluster</name>
        <dbReference type="ChEBI" id="CHEBI:190135"/>
    </cofactor>
</comment>
<evidence type="ECO:0000256" key="5">
    <source>
        <dbReference type="ARBA" id="ARBA00023014"/>
    </source>
</evidence>
<dbReference type="PROSITE" id="PS51085">
    <property type="entry name" value="2FE2S_FER_2"/>
    <property type="match status" value="1"/>
</dbReference>
<dbReference type="PANTHER" id="PTHR23426">
    <property type="entry name" value="FERREDOXIN/ADRENODOXIN"/>
    <property type="match status" value="1"/>
</dbReference>
<keyword evidence="3" id="KW-0479">Metal-binding</keyword>
<evidence type="ECO:0000256" key="2">
    <source>
        <dbReference type="ARBA" id="ARBA00022714"/>
    </source>
</evidence>
<reference evidence="9" key="1">
    <citation type="journal article" date="2019" name="Int. J. Syst. Evol. Microbiol.">
        <title>The Global Catalogue of Microorganisms (GCM) 10K type strain sequencing project: providing services to taxonomists for standard genome sequencing and annotation.</title>
        <authorList>
            <consortium name="The Broad Institute Genomics Platform"/>
            <consortium name="The Broad Institute Genome Sequencing Center for Infectious Disease"/>
            <person name="Wu L."/>
            <person name="Ma J."/>
        </authorList>
    </citation>
    <scope>NUCLEOTIDE SEQUENCE [LARGE SCALE GENOMIC DNA]</scope>
    <source>
        <strain evidence="9">JCM 17304</strain>
    </source>
</reference>
<dbReference type="Gene3D" id="3.10.20.30">
    <property type="match status" value="1"/>
</dbReference>
<accession>A0ABP7WRT8</accession>
<evidence type="ECO:0000256" key="6">
    <source>
        <dbReference type="ARBA" id="ARBA00034078"/>
    </source>
</evidence>
<dbReference type="InterPro" id="IPR001055">
    <property type="entry name" value="Adrenodoxin-like"/>
</dbReference>
<proteinExistence type="inferred from homology"/>
<protein>
    <submittedName>
        <fullName evidence="8">Ferredoxin family 2Fe-2S iron-sulfur cluster binding protein</fullName>
    </submittedName>
</protein>
<dbReference type="Proteomes" id="UP001500392">
    <property type="component" value="Unassembled WGS sequence"/>
</dbReference>
<evidence type="ECO:0000256" key="3">
    <source>
        <dbReference type="ARBA" id="ARBA00022723"/>
    </source>
</evidence>
<comment type="similarity">
    <text evidence="1">Belongs to the adrenodoxin/putidaredoxin family.</text>
</comment>
<evidence type="ECO:0000256" key="1">
    <source>
        <dbReference type="ARBA" id="ARBA00010914"/>
    </source>
</evidence>
<keyword evidence="2" id="KW-0001">2Fe-2S</keyword>
<name>A0ABP7WRT8_9GAMM</name>
<dbReference type="InterPro" id="IPR036010">
    <property type="entry name" value="2Fe-2S_ferredoxin-like_sf"/>
</dbReference>
<dbReference type="InterPro" id="IPR012675">
    <property type="entry name" value="Beta-grasp_dom_sf"/>
</dbReference>
<keyword evidence="5" id="KW-0411">Iron-sulfur</keyword>
<dbReference type="PRINTS" id="PR00355">
    <property type="entry name" value="ADRENODOXIN"/>
</dbReference>
<dbReference type="EMBL" id="BAABDM010000003">
    <property type="protein sequence ID" value="GAA4095099.1"/>
    <property type="molecule type" value="Genomic_DNA"/>
</dbReference>
<keyword evidence="4" id="KW-0408">Iron</keyword>
<dbReference type="SUPFAM" id="SSF54292">
    <property type="entry name" value="2Fe-2S ferredoxin-like"/>
    <property type="match status" value="1"/>
</dbReference>
<evidence type="ECO:0000256" key="4">
    <source>
        <dbReference type="ARBA" id="ARBA00023004"/>
    </source>
</evidence>
<evidence type="ECO:0000259" key="7">
    <source>
        <dbReference type="PROSITE" id="PS51085"/>
    </source>
</evidence>
<dbReference type="RefSeq" id="WP_344935128.1">
    <property type="nucleotide sequence ID" value="NZ_BAABDM010000003.1"/>
</dbReference>
<evidence type="ECO:0000313" key="8">
    <source>
        <dbReference type="EMBL" id="GAA4095099.1"/>
    </source>
</evidence>
<gene>
    <name evidence="8" type="ORF">GCM10022414_19030</name>
</gene>